<proteinExistence type="predicted"/>
<feature type="region of interest" description="Disordered" evidence="1">
    <location>
        <begin position="62"/>
        <end position="81"/>
    </location>
</feature>
<evidence type="ECO:0000256" key="1">
    <source>
        <dbReference type="SAM" id="MobiDB-lite"/>
    </source>
</evidence>
<dbReference type="AlphaFoldDB" id="A0A078M8L7"/>
<dbReference type="EMBL" id="LM997413">
    <property type="protein sequence ID" value="CEA01021.1"/>
    <property type="molecule type" value="Genomic_DNA"/>
</dbReference>
<dbReference type="EMBL" id="LK391969">
    <property type="protein sequence ID" value="CEF25365.1"/>
    <property type="molecule type" value="Genomic_DNA"/>
</dbReference>
<dbReference type="OrthoDB" id="6919369at2"/>
<name>A0A078M8L7_9PSED</name>
<accession>A0A078M8L7</accession>
<organism evidence="2">
    <name type="scientific">Pseudomonas saudimassiliensis</name>
    <dbReference type="NCBI Taxonomy" id="1461581"/>
    <lineage>
        <taxon>Bacteria</taxon>
        <taxon>Pseudomonadati</taxon>
        <taxon>Pseudomonadota</taxon>
        <taxon>Gammaproteobacteria</taxon>
        <taxon>Pseudomonadales</taxon>
        <taxon>Pseudomonadaceae</taxon>
        <taxon>Pseudomonas</taxon>
    </lineage>
</organism>
<dbReference type="RefSeq" id="WP_158023864.1">
    <property type="nucleotide sequence ID" value="NZ_LK391969.1"/>
</dbReference>
<reference evidence="2" key="1">
    <citation type="submission" date="2014-07" db="EMBL/GenBank/DDBJ databases">
        <authorList>
            <person name="Urmite Genomes Urmite Genomes"/>
        </authorList>
    </citation>
    <scope>NUCLEOTIDE SEQUENCE</scope>
    <source>
        <strain evidence="2">12M76_air</strain>
    </source>
</reference>
<dbReference type="PATRIC" id="fig|1461581.3.peg.262"/>
<sequence length="81" mass="8926">MRASVAEVTLRRLLAWLQWAGQEPTPERQAAILRCIADNMTADTAELCDRCLQPLLAETAMPSPPPASPLLQRGSIDYGDY</sequence>
<protein>
    <submittedName>
        <fullName evidence="2">Uncharacterized protein</fullName>
    </submittedName>
</protein>
<gene>
    <name evidence="2" type="ORF">BN1049_00267</name>
</gene>
<evidence type="ECO:0000313" key="2">
    <source>
        <dbReference type="EMBL" id="CEA01021.1"/>
    </source>
</evidence>